<dbReference type="Proteomes" id="UP000322791">
    <property type="component" value="Unassembled WGS sequence"/>
</dbReference>
<feature type="region of interest" description="Disordered" evidence="1">
    <location>
        <begin position="27"/>
        <end position="59"/>
    </location>
</feature>
<protein>
    <recommendedName>
        <fullName evidence="5">DUF305 domain-containing protein</fullName>
    </recommendedName>
</protein>
<proteinExistence type="predicted"/>
<organism evidence="3 4">
    <name type="scientific">Hymenobacter lutimineralis</name>
    <dbReference type="NCBI Taxonomy" id="2606448"/>
    <lineage>
        <taxon>Bacteria</taxon>
        <taxon>Pseudomonadati</taxon>
        <taxon>Bacteroidota</taxon>
        <taxon>Cytophagia</taxon>
        <taxon>Cytophagales</taxon>
        <taxon>Hymenobacteraceae</taxon>
        <taxon>Hymenobacter</taxon>
    </lineage>
</organism>
<feature type="chain" id="PRO_5022957575" description="DUF305 domain-containing protein" evidence="2">
    <location>
        <begin position="22"/>
        <end position="228"/>
    </location>
</feature>
<accession>A0A5D6UU73</accession>
<reference evidence="3 4" key="1">
    <citation type="submission" date="2019-08" db="EMBL/GenBank/DDBJ databases">
        <authorList>
            <person name="Seo M.-J."/>
        </authorList>
    </citation>
    <scope>NUCLEOTIDE SEQUENCE [LARGE SCALE GENOMIC DNA]</scope>
    <source>
        <strain evidence="3 4">KIGAM108</strain>
    </source>
</reference>
<dbReference type="AlphaFoldDB" id="A0A5D6UU73"/>
<name>A0A5D6UU73_9BACT</name>
<evidence type="ECO:0000256" key="1">
    <source>
        <dbReference type="SAM" id="MobiDB-lite"/>
    </source>
</evidence>
<evidence type="ECO:0000313" key="3">
    <source>
        <dbReference type="EMBL" id="TYZ07271.1"/>
    </source>
</evidence>
<sequence>MARLCPASLPFVCLLSALVLSGCDPKPTPQATKPTPLPPPPHGDAREPVTHSDPPGEPATVRGIVAALRDEVLNNNSVENPDHVFIHLLEVYHHSGLDLAQAQLRRGKEAALRLAADTLRHRSQRNLKQLEALHLNQHSPGADFRATSPAQVRALQQALQRVRRILATPVKAGNPDQEFAALTALYYQSGLLLARTELRYGREARQKALAKQWSQAQQRELRALNAWK</sequence>
<dbReference type="EMBL" id="VTHL01000018">
    <property type="protein sequence ID" value="TYZ07271.1"/>
    <property type="molecule type" value="Genomic_DNA"/>
</dbReference>
<dbReference type="PROSITE" id="PS51257">
    <property type="entry name" value="PROKAR_LIPOPROTEIN"/>
    <property type="match status" value="1"/>
</dbReference>
<gene>
    <name evidence="3" type="ORF">FY528_15765</name>
</gene>
<evidence type="ECO:0000256" key="2">
    <source>
        <dbReference type="SAM" id="SignalP"/>
    </source>
</evidence>
<dbReference type="InterPro" id="IPR012347">
    <property type="entry name" value="Ferritin-like"/>
</dbReference>
<comment type="caution">
    <text evidence="3">The sequence shown here is derived from an EMBL/GenBank/DDBJ whole genome shotgun (WGS) entry which is preliminary data.</text>
</comment>
<dbReference type="Gene3D" id="1.20.1260.10">
    <property type="match status" value="1"/>
</dbReference>
<keyword evidence="2" id="KW-0732">Signal</keyword>
<evidence type="ECO:0000313" key="4">
    <source>
        <dbReference type="Proteomes" id="UP000322791"/>
    </source>
</evidence>
<evidence type="ECO:0008006" key="5">
    <source>
        <dbReference type="Google" id="ProtNLM"/>
    </source>
</evidence>
<feature type="signal peptide" evidence="2">
    <location>
        <begin position="1"/>
        <end position="21"/>
    </location>
</feature>
<keyword evidence="4" id="KW-1185">Reference proteome</keyword>
<dbReference type="RefSeq" id="WP_149071991.1">
    <property type="nucleotide sequence ID" value="NZ_VTHL01000018.1"/>
</dbReference>